<dbReference type="Proteomes" id="UP000326287">
    <property type="component" value="Chromosome"/>
</dbReference>
<keyword evidence="7" id="KW-1185">Reference proteome</keyword>
<dbReference type="GO" id="GO:0051537">
    <property type="term" value="F:2 iron, 2 sulfur cluster binding"/>
    <property type="evidence" value="ECO:0007669"/>
    <property type="project" value="UniProtKB-KW"/>
</dbReference>
<keyword evidence="1" id="KW-0001">2Fe-2S</keyword>
<evidence type="ECO:0000256" key="3">
    <source>
        <dbReference type="ARBA" id="ARBA00023004"/>
    </source>
</evidence>
<dbReference type="RefSeq" id="WP_152662112.1">
    <property type="nucleotide sequence ID" value="NZ_CP036422.1"/>
</dbReference>
<name>A0A5P9NJR1_9GAMM</name>
<dbReference type="CDD" id="cd03467">
    <property type="entry name" value="Rieske"/>
    <property type="match status" value="1"/>
</dbReference>
<evidence type="ECO:0000313" key="7">
    <source>
        <dbReference type="Proteomes" id="UP000326287"/>
    </source>
</evidence>
<proteinExistence type="predicted"/>
<dbReference type="EMBL" id="CP036422">
    <property type="protein sequence ID" value="QFU76007.1"/>
    <property type="molecule type" value="Genomic_DNA"/>
</dbReference>
<reference evidence="6 7" key="1">
    <citation type="submission" date="2019-02" db="EMBL/GenBank/DDBJ databases">
        <authorList>
            <person name="Li S.-H."/>
        </authorList>
    </citation>
    <scope>NUCLEOTIDE SEQUENCE [LARGE SCALE GENOMIC DNA]</scope>
    <source>
        <strain evidence="6 7">IMCC14385</strain>
    </source>
</reference>
<dbReference type="SUPFAM" id="SSF50022">
    <property type="entry name" value="ISP domain"/>
    <property type="match status" value="1"/>
</dbReference>
<evidence type="ECO:0000313" key="6">
    <source>
        <dbReference type="EMBL" id="QFU76007.1"/>
    </source>
</evidence>
<dbReference type="KEGG" id="halc:EY643_10215"/>
<dbReference type="PROSITE" id="PS51296">
    <property type="entry name" value="RIESKE"/>
    <property type="match status" value="1"/>
</dbReference>
<accession>A0A5P9NJR1</accession>
<keyword evidence="2" id="KW-0479">Metal-binding</keyword>
<evidence type="ECO:0000256" key="4">
    <source>
        <dbReference type="ARBA" id="ARBA00023014"/>
    </source>
</evidence>
<feature type="domain" description="Rieske" evidence="5">
    <location>
        <begin position="1"/>
        <end position="101"/>
    </location>
</feature>
<evidence type="ECO:0000256" key="1">
    <source>
        <dbReference type="ARBA" id="ARBA00022714"/>
    </source>
</evidence>
<gene>
    <name evidence="6" type="ORF">EY643_10215</name>
</gene>
<dbReference type="Gene3D" id="2.102.10.10">
    <property type="entry name" value="Rieske [2Fe-2S] iron-sulphur domain"/>
    <property type="match status" value="1"/>
</dbReference>
<dbReference type="GO" id="GO:0046872">
    <property type="term" value="F:metal ion binding"/>
    <property type="evidence" value="ECO:0007669"/>
    <property type="project" value="UniProtKB-KW"/>
</dbReference>
<dbReference type="InterPro" id="IPR036922">
    <property type="entry name" value="Rieske_2Fe-2S_sf"/>
</dbReference>
<evidence type="ECO:0000259" key="5">
    <source>
        <dbReference type="PROSITE" id="PS51296"/>
    </source>
</evidence>
<dbReference type="Pfam" id="PF00355">
    <property type="entry name" value="Rieske"/>
    <property type="match status" value="1"/>
</dbReference>
<sequence>MRFVPLDKLINLHDGYTCTFKIDHHQLLLLQRDGQRYLVDAVCPHREHPLDAALVSGGVIQCAAHHYRFSLADGRLLENTEEPCGGLRIWELVYEGNEIGVVIDDQSI</sequence>
<organism evidence="6 7">
    <name type="scientific">Halioglobus maricola</name>
    <dbReference type="NCBI Taxonomy" id="2601894"/>
    <lineage>
        <taxon>Bacteria</taxon>
        <taxon>Pseudomonadati</taxon>
        <taxon>Pseudomonadota</taxon>
        <taxon>Gammaproteobacteria</taxon>
        <taxon>Cellvibrionales</taxon>
        <taxon>Halieaceae</taxon>
        <taxon>Halioglobus</taxon>
    </lineage>
</organism>
<dbReference type="OrthoDB" id="9800167at2"/>
<dbReference type="AlphaFoldDB" id="A0A5P9NJR1"/>
<dbReference type="InterPro" id="IPR017941">
    <property type="entry name" value="Rieske_2Fe-2S"/>
</dbReference>
<keyword evidence="3" id="KW-0408">Iron</keyword>
<evidence type="ECO:0000256" key="2">
    <source>
        <dbReference type="ARBA" id="ARBA00022723"/>
    </source>
</evidence>
<keyword evidence="4" id="KW-0411">Iron-sulfur</keyword>
<protein>
    <submittedName>
        <fullName evidence="6">Rieske (2Fe-2S) protein</fullName>
    </submittedName>
</protein>